<evidence type="ECO:0000313" key="3">
    <source>
        <dbReference type="Proteomes" id="UP000008387"/>
    </source>
</evidence>
<gene>
    <name evidence="2" type="ordered locus">HBZC1_04350</name>
</gene>
<keyword evidence="3" id="KW-1185">Reference proteome</keyword>
<dbReference type="PANTHER" id="PTHR41786:SF1">
    <property type="entry name" value="6-HYDROXYMETHYLPTERIN DIPHOSPHOKINASE MPTE-LIKE DOMAIN-CONTAINING PROTEIN"/>
    <property type="match status" value="1"/>
</dbReference>
<sequence>MGHDRLMHDIYEKNLAVLATKDPLLALQLSQVKSNLKYEVFMQKDDFNIIDITSNTPLFHHKPLEENLQRLKELSPYIYTPYLYFYGAGNGMLYRLLLGHSQIQRIVVIEPEVEILFIVFNLLDFSEEIQSDRLIFLLASACSYQMLSSLFDTDKKARIYAKVYELIIFNHYYDRYHEQIQQINQDLIKAIENAVISVGNDARDAIMGIKHHVQNLPYLVQTPTLLNLVDALKKRNALYNTAIIVSTGPSLNKQLPLLKQIAPYATLFCIDASFPILHAHGIKPDIVLSLERVEATAKFYEDTPKLAQEGVIFAITSIVHARLREAITHGVPQFSLRPFGYTSVFGLHEYGYLGIGMSAANMAYELIVHARFARCVFIGQDLSFAPSGDSHAQGALYGADEIAPKQEGEKIFIEGYGGEGQVESTRIWKLFLDFFEKDIYHTPYDLEVINATQGGARIQGTIEMPFVECCEMIRNDLPALTPKTPLKLTPPTPQQSAHFLASAKKTCQDIIAYSKECKEKIEGLFLEVAGFLEEIEALNAQKQLERLELKRLEELSTQIDSIKTLFEEIKFSYCFNDAIQSYIFHQELDIAKIVSKATFNQDALKAKQLEWIYAHKYWLFSLAGGITCVMEVIEQALQTWGED</sequence>
<protein>
    <submittedName>
        <fullName evidence="2">Motility accessory factor</fullName>
    </submittedName>
</protein>
<dbReference type="HOGENOM" id="CLU_026503_1_1_7"/>
<name>F8KRN4_HELBC</name>
<dbReference type="Proteomes" id="UP000008387">
    <property type="component" value="Chromosome"/>
</dbReference>
<dbReference type="AlphaFoldDB" id="F8KRN4"/>
<proteinExistence type="predicted"/>
<dbReference type="eggNOG" id="COG2604">
    <property type="taxonomic scope" value="Bacteria"/>
</dbReference>
<dbReference type="InterPro" id="IPR002826">
    <property type="entry name" value="MptE-like"/>
</dbReference>
<dbReference type="EMBL" id="FR871757">
    <property type="protein sequence ID" value="CCB79421.1"/>
    <property type="molecule type" value="Genomic_DNA"/>
</dbReference>
<organism evidence="2 3">
    <name type="scientific">Helicobacter bizzozeronii (strain CIII-1)</name>
    <dbReference type="NCBI Taxonomy" id="1002804"/>
    <lineage>
        <taxon>Bacteria</taxon>
        <taxon>Pseudomonadati</taxon>
        <taxon>Campylobacterota</taxon>
        <taxon>Epsilonproteobacteria</taxon>
        <taxon>Campylobacterales</taxon>
        <taxon>Helicobacteraceae</taxon>
        <taxon>Helicobacter</taxon>
    </lineage>
</organism>
<dbReference type="STRING" id="1002804.HBZC1_04350"/>
<feature type="domain" description="6-hydroxymethylpterin diphosphokinase MptE-like" evidence="1">
    <location>
        <begin position="210"/>
        <end position="385"/>
    </location>
</feature>
<reference evidence="2 3" key="1">
    <citation type="journal article" date="2011" name="J. Bacteriol.">
        <title>Genome sequence of Helicobacter bizzozeronii strain CIII-1, an isolate from human gastric mucosa.</title>
        <authorList>
            <person name="Schott T."/>
            <person name="Rossi M."/>
            <person name="Hanninen M.L."/>
        </authorList>
    </citation>
    <scope>NUCLEOTIDE SEQUENCE [LARGE SCALE GENOMIC DNA]</scope>
    <source>
        <strain evidence="2 3">CIII-1</strain>
    </source>
</reference>
<accession>F8KRN4</accession>
<dbReference type="PANTHER" id="PTHR41786">
    <property type="entry name" value="MOTILITY ACCESSORY FACTOR MAF"/>
    <property type="match status" value="1"/>
</dbReference>
<evidence type="ECO:0000313" key="2">
    <source>
        <dbReference type="EMBL" id="CCB79421.1"/>
    </source>
</evidence>
<evidence type="ECO:0000259" key="1">
    <source>
        <dbReference type="Pfam" id="PF01973"/>
    </source>
</evidence>
<dbReference type="Pfam" id="PF01973">
    <property type="entry name" value="MptE-like"/>
    <property type="match status" value="1"/>
</dbReference>
<dbReference type="KEGG" id="hbi:HBZC1_04350"/>